<dbReference type="RefSeq" id="WP_185050218.1">
    <property type="nucleotide sequence ID" value="NZ_BAABIX010000010.1"/>
</dbReference>
<organism evidence="2 3">
    <name type="scientific">Thermocatellispora tengchongensis</name>
    <dbReference type="NCBI Taxonomy" id="1073253"/>
    <lineage>
        <taxon>Bacteria</taxon>
        <taxon>Bacillati</taxon>
        <taxon>Actinomycetota</taxon>
        <taxon>Actinomycetes</taxon>
        <taxon>Streptosporangiales</taxon>
        <taxon>Streptosporangiaceae</taxon>
        <taxon>Thermocatellispora</taxon>
    </lineage>
</organism>
<accession>A0A840P770</accession>
<keyword evidence="3" id="KW-1185">Reference proteome</keyword>
<evidence type="ECO:0000313" key="3">
    <source>
        <dbReference type="Proteomes" id="UP000578449"/>
    </source>
</evidence>
<gene>
    <name evidence="2" type="ORF">HNP84_003011</name>
</gene>
<reference evidence="2 3" key="1">
    <citation type="submission" date="2020-08" db="EMBL/GenBank/DDBJ databases">
        <title>Genomic Encyclopedia of Type Strains, Phase IV (KMG-IV): sequencing the most valuable type-strain genomes for metagenomic binning, comparative biology and taxonomic classification.</title>
        <authorList>
            <person name="Goeker M."/>
        </authorList>
    </citation>
    <scope>NUCLEOTIDE SEQUENCE [LARGE SCALE GENOMIC DNA]</scope>
    <source>
        <strain evidence="2 3">DSM 45615</strain>
    </source>
</reference>
<sequence>MDVITATRYVVPLREGGSLPGIVEADDLGTYVVKFRGAGQGVPVLVAEIICSGLARGLGFRTPDLKLIEIDGRLGAREPDEEIQDLLKASEGLNLAVDFLPGALGFEPLAWKPDRALAARLVWFDGLIHNVDRSWRNPNLLEWHRNVWLIDHGAALWFHYNWRTADPQRPFDPGDHVLAPFASAEALAEAGAELSALVTRDLLEAVIAEVPEEWLVRAGGGGDARAAGEAYIEHLLARAHGPRAWLPEGGAR</sequence>
<dbReference type="Proteomes" id="UP000578449">
    <property type="component" value="Unassembled WGS sequence"/>
</dbReference>
<dbReference type="AlphaFoldDB" id="A0A840P770"/>
<name>A0A840P770_9ACTN</name>
<comment type="caution">
    <text evidence="2">The sequence shown here is derived from an EMBL/GenBank/DDBJ whole genome shotgun (WGS) entry which is preliminary data.</text>
</comment>
<dbReference type="Pfam" id="PF20613">
    <property type="entry name" value="HipA_2"/>
    <property type="match status" value="1"/>
</dbReference>
<dbReference type="InterPro" id="IPR046748">
    <property type="entry name" value="HipA_2"/>
</dbReference>
<feature type="domain" description="HipA-like kinase" evidence="1">
    <location>
        <begin position="14"/>
        <end position="245"/>
    </location>
</feature>
<protein>
    <recommendedName>
        <fullName evidence="1">HipA-like kinase domain-containing protein</fullName>
    </recommendedName>
</protein>
<proteinExistence type="predicted"/>
<evidence type="ECO:0000259" key="1">
    <source>
        <dbReference type="Pfam" id="PF20613"/>
    </source>
</evidence>
<dbReference type="EMBL" id="JACHGN010000005">
    <property type="protein sequence ID" value="MBB5133290.1"/>
    <property type="molecule type" value="Genomic_DNA"/>
</dbReference>
<evidence type="ECO:0000313" key="2">
    <source>
        <dbReference type="EMBL" id="MBB5133290.1"/>
    </source>
</evidence>